<dbReference type="InterPro" id="IPR043142">
    <property type="entry name" value="PapC-like_C_sf"/>
</dbReference>
<keyword evidence="5 9" id="KW-0812">Transmembrane</keyword>
<dbReference type="InterPro" id="IPR025949">
    <property type="entry name" value="PapC-like_C"/>
</dbReference>
<dbReference type="RefSeq" id="WP_309878385.1">
    <property type="nucleotide sequence ID" value="NZ_CP133838.1"/>
</dbReference>
<keyword evidence="9" id="KW-1029">Fimbrium biogenesis</keyword>
<evidence type="ECO:0000256" key="3">
    <source>
        <dbReference type="ARBA" id="ARBA00022448"/>
    </source>
</evidence>
<dbReference type="EMBL" id="CP133838">
    <property type="protein sequence ID" value="WMY75940.1"/>
    <property type="molecule type" value="Genomic_DNA"/>
</dbReference>
<feature type="domain" description="PapC N-terminal" evidence="12">
    <location>
        <begin position="53"/>
        <end position="199"/>
    </location>
</feature>
<organism evidence="13 14">
    <name type="scientific">Buttiauxella selenatireducens</name>
    <dbReference type="NCBI Taxonomy" id="3073902"/>
    <lineage>
        <taxon>Bacteria</taxon>
        <taxon>Pseudomonadati</taxon>
        <taxon>Pseudomonadota</taxon>
        <taxon>Gammaproteobacteria</taxon>
        <taxon>Enterobacterales</taxon>
        <taxon>Enterobacteriaceae</taxon>
        <taxon>Buttiauxella</taxon>
    </lineage>
</organism>
<feature type="signal peptide" evidence="10">
    <location>
        <begin position="1"/>
        <end position="43"/>
    </location>
</feature>
<feature type="chain" id="PRO_5047549625" evidence="10">
    <location>
        <begin position="44"/>
        <end position="865"/>
    </location>
</feature>
<keyword evidence="4" id="KW-1134">Transmembrane beta strand</keyword>
<keyword evidence="8 9" id="KW-0998">Cell outer membrane</keyword>
<proteinExistence type="inferred from homology"/>
<dbReference type="InterPro" id="IPR000015">
    <property type="entry name" value="Fimb_usher"/>
</dbReference>
<accession>A0ABY9SEL3</accession>
<name>A0ABY9SEL3_9ENTR</name>
<reference evidence="13 14" key="1">
    <citation type="submission" date="2023-09" db="EMBL/GenBank/DDBJ databases">
        <title>Buttiauxella selenatireducens sp. nov., isolated from the rhizosphere of Cardamine hupingshanesis.</title>
        <authorList>
            <person name="Zhang S."/>
            <person name="Xu Z."/>
            <person name="Wang H."/>
            <person name="Guo Y."/>
        </authorList>
    </citation>
    <scope>NUCLEOTIDE SEQUENCE [LARGE SCALE GENOMIC DNA]</scope>
    <source>
        <strain evidence="13 14">R73</strain>
    </source>
</reference>
<dbReference type="InterPro" id="IPR025885">
    <property type="entry name" value="PapC_N"/>
</dbReference>
<dbReference type="Pfam" id="PF00577">
    <property type="entry name" value="Usher"/>
    <property type="match status" value="1"/>
</dbReference>
<dbReference type="PROSITE" id="PS01151">
    <property type="entry name" value="FIMBRIAL_USHER"/>
    <property type="match status" value="1"/>
</dbReference>
<evidence type="ECO:0000259" key="12">
    <source>
        <dbReference type="Pfam" id="PF13954"/>
    </source>
</evidence>
<evidence type="ECO:0000256" key="5">
    <source>
        <dbReference type="ARBA" id="ARBA00022692"/>
    </source>
</evidence>
<dbReference type="Gene3D" id="3.10.20.410">
    <property type="match status" value="1"/>
</dbReference>
<keyword evidence="14" id="KW-1185">Reference proteome</keyword>
<keyword evidence="6 10" id="KW-0732">Signal</keyword>
<dbReference type="Gene3D" id="2.60.40.2070">
    <property type="match status" value="1"/>
</dbReference>
<dbReference type="Gene3D" id="2.60.40.3110">
    <property type="match status" value="1"/>
</dbReference>
<dbReference type="SUPFAM" id="SSF141729">
    <property type="entry name" value="FimD N-terminal domain-like"/>
    <property type="match status" value="1"/>
</dbReference>
<dbReference type="Pfam" id="PF13954">
    <property type="entry name" value="PapC_N"/>
    <property type="match status" value="1"/>
</dbReference>
<evidence type="ECO:0000256" key="6">
    <source>
        <dbReference type="ARBA" id="ARBA00022729"/>
    </source>
</evidence>
<comment type="subcellular location">
    <subcellularLocation>
        <location evidence="1 9">Cell outer membrane</location>
        <topology evidence="1 9">Multi-pass membrane protein</topology>
    </subcellularLocation>
</comment>
<evidence type="ECO:0000256" key="4">
    <source>
        <dbReference type="ARBA" id="ARBA00022452"/>
    </source>
</evidence>
<evidence type="ECO:0000256" key="8">
    <source>
        <dbReference type="ARBA" id="ARBA00023237"/>
    </source>
</evidence>
<evidence type="ECO:0000313" key="14">
    <source>
        <dbReference type="Proteomes" id="UP001246690"/>
    </source>
</evidence>
<sequence>MNHKLFKHSALYQSLFSAQHRPLLSGALLAAFLGLGISPAALAEDTDDAEAVTFNSAFLGGVDKSIDISRFEKGNSLVAGEYQLDIFINDQFQGRGFVRISQGENSTSKVCFRGKDVAQWGLNLSKLPDAGKVTATLTSDCVELAVMLPDSTVTLDAEALEAHLSIPQIYLNSRLGGYVAPEFWDKGINAGFVSYNANAYQSHSAGGTESKNYYLGLNTGLNLLGWNIRHNGSLSINESESRSGSTRDSSYNSISTYAQHDIGSLEAMATVGQYYTPGDLFDAIPFTGVQVASDERMMPYSEKGFAPEIRGVAETNAKITVRQGNQVVYETSVAPGPFAINDMPNTGYAGDLNVTITEADGRTRSFVVPYASVSQLLRPGVSRFSATAGVYRDNSAFASSSAMPKFLQGTYRRGLSNRVTAYGGGIMANDYSSLLAGVALNTGFGAVALDVTTSHASGLPKTQETDESMNGQSYRVTYSKRLDTTSTDLALAAYRFSSSDYLSMQNFAQLKGNPGGSVYRPRQRFQLNVSQPIGDWGNVYLSGITESSWTNKTRSTTYQAGYGTSFSWGFVNITASRTATNGEYDNQISVMYSLPLGGSHGAMLSSTLNYQDKGRYNLQSNLSGSAGDRNQVNYNAYAGYNHDANNSSQQYGGNVNYNGSLMGVGGSASRSGDSTQYSLSARGTVIGYAGGIAMTSSQGETMAIVEADGANGAEVIGGSGGTVGWWGNTVVTSLSPYQNNSVLIDPNRASSDVEIQSGSANTVPRYGSISRLKFDTVVGKPVLVRGVMSNGKPLPFGADVLDKDHRRVSMVGQAGQVLLRGLPEKGTLNVKWGDQAGESCSLNYVVPEKTEETATGYRQVEAACR</sequence>
<dbReference type="Proteomes" id="UP001246690">
    <property type="component" value="Chromosome"/>
</dbReference>
<evidence type="ECO:0000256" key="1">
    <source>
        <dbReference type="ARBA" id="ARBA00004571"/>
    </source>
</evidence>
<keyword evidence="3 9" id="KW-0813">Transport</keyword>
<protein>
    <submittedName>
        <fullName evidence="13">Fimbria/pilus outer membrane usher protein</fullName>
    </submittedName>
</protein>
<evidence type="ECO:0000259" key="11">
    <source>
        <dbReference type="Pfam" id="PF13953"/>
    </source>
</evidence>
<evidence type="ECO:0000256" key="9">
    <source>
        <dbReference type="RuleBase" id="RU003884"/>
    </source>
</evidence>
<dbReference type="InterPro" id="IPR018030">
    <property type="entry name" value="Fimbrial_membr_usher_CS"/>
</dbReference>
<gene>
    <name evidence="13" type="ORF">RHD99_08390</name>
</gene>
<dbReference type="Pfam" id="PF13953">
    <property type="entry name" value="PapC_C"/>
    <property type="match status" value="1"/>
</dbReference>
<evidence type="ECO:0000313" key="13">
    <source>
        <dbReference type="EMBL" id="WMY75940.1"/>
    </source>
</evidence>
<evidence type="ECO:0000256" key="10">
    <source>
        <dbReference type="SAM" id="SignalP"/>
    </source>
</evidence>
<keyword evidence="7 9" id="KW-0472">Membrane</keyword>
<dbReference type="InterPro" id="IPR037224">
    <property type="entry name" value="PapC_N_sf"/>
</dbReference>
<comment type="similarity">
    <text evidence="2 9">Belongs to the fimbrial export usher family.</text>
</comment>
<dbReference type="PANTHER" id="PTHR30451">
    <property type="entry name" value="OUTER MEMBRANE USHER PROTEIN"/>
    <property type="match status" value="1"/>
</dbReference>
<evidence type="ECO:0000256" key="2">
    <source>
        <dbReference type="ARBA" id="ARBA00008064"/>
    </source>
</evidence>
<dbReference type="PANTHER" id="PTHR30451:SF5">
    <property type="entry name" value="SLR0019 PROTEIN"/>
    <property type="match status" value="1"/>
</dbReference>
<dbReference type="Gene3D" id="2.60.40.2610">
    <property type="entry name" value="Outer membrane usher protein FimD, plug domain"/>
    <property type="match status" value="1"/>
</dbReference>
<evidence type="ECO:0000256" key="7">
    <source>
        <dbReference type="ARBA" id="ARBA00023136"/>
    </source>
</evidence>
<feature type="domain" description="PapC-like C-terminal" evidence="11">
    <location>
        <begin position="787"/>
        <end position="848"/>
    </location>
</feature>
<dbReference type="InterPro" id="IPR042186">
    <property type="entry name" value="FimD_plug_dom"/>
</dbReference>